<dbReference type="RefSeq" id="WP_200237137.1">
    <property type="nucleotide sequence ID" value="NZ_JAENGP010000011.1"/>
</dbReference>
<feature type="transmembrane region" description="Helical" evidence="2">
    <location>
        <begin position="80"/>
        <end position="96"/>
    </location>
</feature>
<dbReference type="CDD" id="cd02966">
    <property type="entry name" value="TlpA_like_family"/>
    <property type="match status" value="1"/>
</dbReference>
<dbReference type="InterPro" id="IPR000866">
    <property type="entry name" value="AhpC/TSA"/>
</dbReference>
<feature type="transmembrane region" description="Helical" evidence="2">
    <location>
        <begin position="41"/>
        <end position="60"/>
    </location>
</feature>
<feature type="transmembrane region" description="Helical" evidence="2">
    <location>
        <begin position="108"/>
        <end position="129"/>
    </location>
</feature>
<dbReference type="PROSITE" id="PS00194">
    <property type="entry name" value="THIOREDOXIN_1"/>
    <property type="match status" value="1"/>
</dbReference>
<keyword evidence="2" id="KW-1133">Transmembrane helix</keyword>
<sequence length="277" mass="30545">MISVGPIPVYVILLAICLLLAWGVARILVVRSGTQSKAAGGLLLDAAFWGFVAARLAYLIQWREEYAQAPMSIIVIGDGGYLWWAGLLAAILYVFWKTRHTHCLRLPVLSGMVVGVLIWFSASHALLVMQRSTTALPDVQLSNLGHEPVSLSSYTGKPIVLNLWASWCPPCRREMPAFEQVAAQFPDTVFLMVNQGESRASIQQFLAAENLDLQHVLLDPSSSTMREVRARGLPTTLFFDAQGQLRDVHMGEITMAALKSKLSKHFAQVANDVSKQE</sequence>
<feature type="domain" description="Thioredoxin" evidence="3">
    <location>
        <begin position="130"/>
        <end position="267"/>
    </location>
</feature>
<dbReference type="InterPro" id="IPR050553">
    <property type="entry name" value="Thioredoxin_ResA/DsbE_sf"/>
</dbReference>
<proteinExistence type="predicted"/>
<evidence type="ECO:0000313" key="4">
    <source>
        <dbReference type="EMBL" id="MBK1781705.1"/>
    </source>
</evidence>
<name>A0ABS1EG95_9BURK</name>
<dbReference type="PANTHER" id="PTHR42852:SF18">
    <property type="entry name" value="CHROMOSOME UNDETERMINED SCAFFOLD_47, WHOLE GENOME SHOTGUN SEQUENCE"/>
    <property type="match status" value="1"/>
</dbReference>
<feature type="transmembrane region" description="Helical" evidence="2">
    <location>
        <begin position="6"/>
        <end position="29"/>
    </location>
</feature>
<gene>
    <name evidence="4" type="ORF">JHL22_10785</name>
</gene>
<accession>A0ABS1EG95</accession>
<dbReference type="EMBL" id="JAENGP010000011">
    <property type="protein sequence ID" value="MBK1781705.1"/>
    <property type="molecule type" value="Genomic_DNA"/>
</dbReference>
<dbReference type="Gene3D" id="3.40.30.10">
    <property type="entry name" value="Glutaredoxin"/>
    <property type="match status" value="1"/>
</dbReference>
<keyword evidence="2" id="KW-0812">Transmembrane</keyword>
<dbReference type="SUPFAM" id="SSF52833">
    <property type="entry name" value="Thioredoxin-like"/>
    <property type="match status" value="1"/>
</dbReference>
<keyword evidence="1" id="KW-0676">Redox-active center</keyword>
<protein>
    <submittedName>
        <fullName evidence="4">TlpA family protein disulfide reductase</fullName>
    </submittedName>
</protein>
<reference evidence="4 5" key="1">
    <citation type="submission" date="2020-12" db="EMBL/GenBank/DDBJ databases">
        <authorList>
            <person name="Lu T."/>
            <person name="Wang Q."/>
            <person name="Han X."/>
        </authorList>
    </citation>
    <scope>NUCLEOTIDE SEQUENCE [LARGE SCALE GENOMIC DNA]</scope>
    <source>
        <strain evidence="4 5">WQ 585</strain>
    </source>
</reference>
<evidence type="ECO:0000256" key="1">
    <source>
        <dbReference type="ARBA" id="ARBA00023284"/>
    </source>
</evidence>
<dbReference type="PANTHER" id="PTHR42852">
    <property type="entry name" value="THIOL:DISULFIDE INTERCHANGE PROTEIN DSBE"/>
    <property type="match status" value="1"/>
</dbReference>
<dbReference type="InterPro" id="IPR013766">
    <property type="entry name" value="Thioredoxin_domain"/>
</dbReference>
<evidence type="ECO:0000313" key="5">
    <source>
        <dbReference type="Proteomes" id="UP000635316"/>
    </source>
</evidence>
<dbReference type="InterPro" id="IPR036249">
    <property type="entry name" value="Thioredoxin-like_sf"/>
</dbReference>
<dbReference type="Proteomes" id="UP000635316">
    <property type="component" value="Unassembled WGS sequence"/>
</dbReference>
<evidence type="ECO:0000256" key="2">
    <source>
        <dbReference type="SAM" id="Phobius"/>
    </source>
</evidence>
<keyword evidence="2" id="KW-0472">Membrane</keyword>
<dbReference type="Pfam" id="PF01790">
    <property type="entry name" value="LGT"/>
    <property type="match status" value="1"/>
</dbReference>
<keyword evidence="5" id="KW-1185">Reference proteome</keyword>
<dbReference type="InterPro" id="IPR017937">
    <property type="entry name" value="Thioredoxin_CS"/>
</dbReference>
<dbReference type="Pfam" id="PF00578">
    <property type="entry name" value="AhpC-TSA"/>
    <property type="match status" value="1"/>
</dbReference>
<dbReference type="InterPro" id="IPR001640">
    <property type="entry name" value="Lgt"/>
</dbReference>
<comment type="caution">
    <text evidence="4">The sequence shown here is derived from an EMBL/GenBank/DDBJ whole genome shotgun (WGS) entry which is preliminary data.</text>
</comment>
<evidence type="ECO:0000259" key="3">
    <source>
        <dbReference type="PROSITE" id="PS51352"/>
    </source>
</evidence>
<organism evidence="4 5">
    <name type="scientific">Advenella mandrilli</name>
    <dbReference type="NCBI Taxonomy" id="2800330"/>
    <lineage>
        <taxon>Bacteria</taxon>
        <taxon>Pseudomonadati</taxon>
        <taxon>Pseudomonadota</taxon>
        <taxon>Betaproteobacteria</taxon>
        <taxon>Burkholderiales</taxon>
        <taxon>Alcaligenaceae</taxon>
    </lineage>
</organism>
<dbReference type="PROSITE" id="PS51352">
    <property type="entry name" value="THIOREDOXIN_2"/>
    <property type="match status" value="1"/>
</dbReference>